<comment type="caution">
    <text evidence="1">The sequence shown here is derived from an EMBL/GenBank/DDBJ whole genome shotgun (WGS) entry which is preliminary data.</text>
</comment>
<dbReference type="Proteomes" id="UP000276133">
    <property type="component" value="Unassembled WGS sequence"/>
</dbReference>
<keyword evidence="2" id="KW-1185">Reference proteome</keyword>
<gene>
    <name evidence="1" type="ORF">BpHYR1_013188</name>
</gene>
<evidence type="ECO:0000313" key="2">
    <source>
        <dbReference type="Proteomes" id="UP000276133"/>
    </source>
</evidence>
<name>A0A3M7QSU2_BRAPC</name>
<organism evidence="1 2">
    <name type="scientific">Brachionus plicatilis</name>
    <name type="common">Marine rotifer</name>
    <name type="synonym">Brachionus muelleri</name>
    <dbReference type="NCBI Taxonomy" id="10195"/>
    <lineage>
        <taxon>Eukaryota</taxon>
        <taxon>Metazoa</taxon>
        <taxon>Spiralia</taxon>
        <taxon>Gnathifera</taxon>
        <taxon>Rotifera</taxon>
        <taxon>Eurotatoria</taxon>
        <taxon>Monogononta</taxon>
        <taxon>Pseudotrocha</taxon>
        <taxon>Ploima</taxon>
        <taxon>Brachionidae</taxon>
        <taxon>Brachionus</taxon>
    </lineage>
</organism>
<reference evidence="1 2" key="1">
    <citation type="journal article" date="2018" name="Sci. Rep.">
        <title>Genomic signatures of local adaptation to the degree of environmental predictability in rotifers.</title>
        <authorList>
            <person name="Franch-Gras L."/>
            <person name="Hahn C."/>
            <person name="Garcia-Roger E.M."/>
            <person name="Carmona M.J."/>
            <person name="Serra M."/>
            <person name="Gomez A."/>
        </authorList>
    </citation>
    <scope>NUCLEOTIDE SEQUENCE [LARGE SCALE GENOMIC DNA]</scope>
    <source>
        <strain evidence="1">HYR1</strain>
    </source>
</reference>
<dbReference type="EMBL" id="REGN01005167">
    <property type="protein sequence ID" value="RNA14507.1"/>
    <property type="molecule type" value="Genomic_DNA"/>
</dbReference>
<protein>
    <submittedName>
        <fullName evidence="1">Uncharacterized protein</fullName>
    </submittedName>
</protein>
<dbReference type="AlphaFoldDB" id="A0A3M7QSU2"/>
<accession>A0A3M7QSU2</accession>
<proteinExistence type="predicted"/>
<evidence type="ECO:0000313" key="1">
    <source>
        <dbReference type="EMBL" id="RNA14507.1"/>
    </source>
</evidence>
<sequence length="108" mass="12351">MFDQEINPLVDNNTLLVSNPICIKYFYLFLTPARASFAYSTRRQIIYYSIEAFYWSSKAALAAGRGYKFLANIISFHNSYVFSTTTTTGEKKYSMETGAQLKISIGIW</sequence>